<dbReference type="OrthoDB" id="5527234at2759"/>
<dbReference type="EMBL" id="KK583221">
    <property type="protein sequence ID" value="KDO26859.1"/>
    <property type="molecule type" value="Genomic_DNA"/>
</dbReference>
<comment type="function">
    <text evidence="6">Centrosomal protein involved in regulation of centriole duplication. Required to limit centriole duplication to once per cell cycle by preventing centriole reduplication.</text>
</comment>
<evidence type="ECO:0000256" key="5">
    <source>
        <dbReference type="ARBA" id="ARBA00023212"/>
    </source>
</evidence>
<dbReference type="Gene3D" id="3.10.620.30">
    <property type="match status" value="1"/>
</dbReference>
<feature type="domain" description="CEP76/DRC7 peptidase-like" evidence="9">
    <location>
        <begin position="354"/>
        <end position="474"/>
    </location>
</feature>
<dbReference type="GO" id="GO:0005814">
    <property type="term" value="C:centriole"/>
    <property type="evidence" value="ECO:0007669"/>
    <property type="project" value="UniProtKB-SubCell"/>
</dbReference>
<dbReference type="AlphaFoldDB" id="A0A067C7W2"/>
<dbReference type="InterPro" id="IPR052299">
    <property type="entry name" value="CEP76"/>
</dbReference>
<dbReference type="KEGG" id="spar:SPRG_08148"/>
<name>A0A067C7W2_SAPPC</name>
<feature type="domain" description="Centrosomal protein of 76 kDa C-terminal" evidence="8">
    <location>
        <begin position="501"/>
        <end position="633"/>
    </location>
</feature>
<dbReference type="PANTHER" id="PTHR46436:SF1">
    <property type="entry name" value="CENTROSOMAL PROTEIN OF 76 KDA"/>
    <property type="match status" value="1"/>
</dbReference>
<dbReference type="OMA" id="RRWWSEY"/>
<keyword evidence="4" id="KW-0963">Cytoplasm</keyword>
<evidence type="ECO:0000256" key="3">
    <source>
        <dbReference type="ARBA" id="ARBA00015706"/>
    </source>
</evidence>
<evidence type="ECO:0000259" key="7">
    <source>
        <dbReference type="Pfam" id="PF15627"/>
    </source>
</evidence>
<proteinExistence type="inferred from homology"/>
<dbReference type="SUPFAM" id="SSF54001">
    <property type="entry name" value="Cysteine proteinases"/>
    <property type="match status" value="1"/>
</dbReference>
<evidence type="ECO:0000313" key="10">
    <source>
        <dbReference type="EMBL" id="KDO26859.1"/>
    </source>
</evidence>
<gene>
    <name evidence="10" type="ORF">SPRG_08148</name>
</gene>
<organism evidence="10 11">
    <name type="scientific">Saprolegnia parasitica (strain CBS 223.65)</name>
    <dbReference type="NCBI Taxonomy" id="695850"/>
    <lineage>
        <taxon>Eukaryota</taxon>
        <taxon>Sar</taxon>
        <taxon>Stramenopiles</taxon>
        <taxon>Oomycota</taxon>
        <taxon>Saprolegniomycetes</taxon>
        <taxon>Saprolegniales</taxon>
        <taxon>Saprolegniaceae</taxon>
        <taxon>Saprolegnia</taxon>
    </lineage>
</organism>
<evidence type="ECO:0000256" key="6">
    <source>
        <dbReference type="ARBA" id="ARBA00024729"/>
    </source>
</evidence>
<dbReference type="STRING" id="695850.A0A067C7W2"/>
<dbReference type="Pfam" id="PF15627">
    <property type="entry name" value="CEP76-C2"/>
    <property type="match status" value="1"/>
</dbReference>
<evidence type="ECO:0000259" key="9">
    <source>
        <dbReference type="Pfam" id="PF24656"/>
    </source>
</evidence>
<keyword evidence="5" id="KW-0206">Cytoskeleton</keyword>
<comment type="subcellular location">
    <subcellularLocation>
        <location evidence="1">Cytoplasm</location>
        <location evidence="1">Cytoskeleton</location>
        <location evidence="1">Microtubule organizing center</location>
        <location evidence="1">Centrosome</location>
        <location evidence="1">Centriole</location>
    </subcellularLocation>
</comment>
<evidence type="ECO:0000256" key="4">
    <source>
        <dbReference type="ARBA" id="ARBA00022490"/>
    </source>
</evidence>
<dbReference type="GeneID" id="24130382"/>
<comment type="similarity">
    <text evidence="2">Belongs to the CEP76 family.</text>
</comment>
<dbReference type="InterPro" id="IPR038765">
    <property type="entry name" value="Papain-like_cys_pep_sf"/>
</dbReference>
<dbReference type="InterPro" id="IPR056290">
    <property type="entry name" value="CEPT76/DRC7_peptidase-like_dom"/>
</dbReference>
<dbReference type="VEuPathDB" id="FungiDB:SPRG_08148"/>
<dbReference type="Pfam" id="PF24652">
    <property type="entry name" value="CEP76_C"/>
    <property type="match status" value="1"/>
</dbReference>
<dbReference type="InterPro" id="IPR028926">
    <property type="entry name" value="CEP76-C2"/>
</dbReference>
<dbReference type="InterPro" id="IPR056288">
    <property type="entry name" value="CEP76_C"/>
</dbReference>
<evidence type="ECO:0000259" key="8">
    <source>
        <dbReference type="Pfam" id="PF24652"/>
    </source>
</evidence>
<dbReference type="Pfam" id="PF24656">
    <property type="entry name" value="CEPT76_peptidase"/>
    <property type="match status" value="1"/>
</dbReference>
<evidence type="ECO:0000256" key="1">
    <source>
        <dbReference type="ARBA" id="ARBA00004114"/>
    </source>
</evidence>
<dbReference type="PANTHER" id="PTHR46436">
    <property type="entry name" value="CENTROSOMAL PROTEIN OF 76 KDA"/>
    <property type="match status" value="1"/>
</dbReference>
<evidence type="ECO:0000313" key="11">
    <source>
        <dbReference type="Proteomes" id="UP000030745"/>
    </source>
</evidence>
<dbReference type="Proteomes" id="UP000030745">
    <property type="component" value="Unassembled WGS sequence"/>
</dbReference>
<dbReference type="RefSeq" id="XP_012202503.1">
    <property type="nucleotide sequence ID" value="XM_012347113.1"/>
</dbReference>
<reference evidence="10 11" key="1">
    <citation type="journal article" date="2013" name="PLoS Genet.">
        <title>Distinctive expansion of potential virulence genes in the genome of the oomycete fish pathogen Saprolegnia parasitica.</title>
        <authorList>
            <person name="Jiang R.H."/>
            <person name="de Bruijn I."/>
            <person name="Haas B.J."/>
            <person name="Belmonte R."/>
            <person name="Lobach L."/>
            <person name="Christie J."/>
            <person name="van den Ackerveken G."/>
            <person name="Bottin A."/>
            <person name="Bulone V."/>
            <person name="Diaz-Moreno S.M."/>
            <person name="Dumas B."/>
            <person name="Fan L."/>
            <person name="Gaulin E."/>
            <person name="Govers F."/>
            <person name="Grenville-Briggs L.J."/>
            <person name="Horner N.R."/>
            <person name="Levin J.Z."/>
            <person name="Mammella M."/>
            <person name="Meijer H.J."/>
            <person name="Morris P."/>
            <person name="Nusbaum C."/>
            <person name="Oome S."/>
            <person name="Phillips A.J."/>
            <person name="van Rooyen D."/>
            <person name="Rzeszutek E."/>
            <person name="Saraiva M."/>
            <person name="Secombes C.J."/>
            <person name="Seidl M.F."/>
            <person name="Snel B."/>
            <person name="Stassen J.H."/>
            <person name="Sykes S."/>
            <person name="Tripathy S."/>
            <person name="van den Berg H."/>
            <person name="Vega-Arreguin J.C."/>
            <person name="Wawra S."/>
            <person name="Young S.K."/>
            <person name="Zeng Q."/>
            <person name="Dieguez-Uribeondo J."/>
            <person name="Russ C."/>
            <person name="Tyler B.M."/>
            <person name="van West P."/>
        </authorList>
    </citation>
    <scope>NUCLEOTIDE SEQUENCE [LARGE SCALE GENOMIC DNA]</scope>
    <source>
        <strain evidence="10 11">CBS 223.65</strain>
    </source>
</reference>
<accession>A0A067C7W2</accession>
<feature type="domain" description="CEP76 C2" evidence="7">
    <location>
        <begin position="105"/>
        <end position="247"/>
    </location>
</feature>
<keyword evidence="11" id="KW-1185">Reference proteome</keyword>
<sequence length="635" mass="70577">MKSCTKTQNRQQPTHAMEAMNMDKIVALRTLIDTKLRDEGVYAQLRNLIQATAPDAPTDTDTVVNGLLESDIVQQLIGSLKASAAPATVSPTSEPEIAAPDSPAPMLQLRLLGGRAFVDCVTNPESHRCGFRVEVAFLGHRFQSRVVDCVPEPAFDETFHIPLPAPTASSTLEVLSKWEALCRLRDPMQVTLLKLSQATGAVEFVAAARVDWRRVMSCTHATAHFPLQLQGPLKIPIGFLDVRLDLLGFRKSTAIARDVAHLLQKELLTTNAVHTTFYQYAKQWWEEVTLLQSTKARAVRIFTEDETHRHRMVCTYIVPLQSRCIATPTEAARFVSLIPFVRAVAIGGGHRQDGWKSLPAFLAIGRGDCEEHALLLASLLLGFGLDAYVVMGALTQKDELVPHTWVLLKEKAGVVLWEAVTGVRYPWNASHPYARIDCVFNDRTFFVSRQNVESPAPLKSMHLDFHDTKHWKSMESSLIRQLQRESPIGLVPPSPEPDGAALEAAVQSQLADVRRGYGYTTQWTSTLSHYLRPALTSYELERTYGIGNLENNHFEMSIKRYVPEGSTFQGCPIFVSSAPGLSSDAIVHKLLRDSTAKALLQTHARPAQFGLAIRVYSYPERIVGAWVMLGVVYRP</sequence>
<evidence type="ECO:0000256" key="2">
    <source>
        <dbReference type="ARBA" id="ARBA00005400"/>
    </source>
</evidence>
<protein>
    <recommendedName>
        <fullName evidence="3">Centrosomal protein of 76 kDa</fullName>
    </recommendedName>
</protein>